<dbReference type="SUPFAM" id="SSF63829">
    <property type="entry name" value="Calcium-dependent phosphotriesterase"/>
    <property type="match status" value="1"/>
</dbReference>
<accession>A0ABP7QQC0</accession>
<reference evidence="3" key="1">
    <citation type="journal article" date="2019" name="Int. J. Syst. Evol. Microbiol.">
        <title>The Global Catalogue of Microorganisms (GCM) 10K type strain sequencing project: providing services to taxonomists for standard genome sequencing and annotation.</title>
        <authorList>
            <consortium name="The Broad Institute Genomics Platform"/>
            <consortium name="The Broad Institute Genome Sequencing Center for Infectious Disease"/>
            <person name="Wu L."/>
            <person name="Ma J."/>
        </authorList>
    </citation>
    <scope>NUCLEOTIDE SEQUENCE [LARGE SCALE GENOMIC DNA]</scope>
    <source>
        <strain evidence="3">JCM 17217</strain>
    </source>
</reference>
<sequence>MGVLLTDVRQAGTPTVYLAQLDVVTGQRVAFYALSSNTQTAVVPYDWQWVGDGTLLVCGKSTQLGLAGQQGYLARHDFRGTPLAASRPRAGLASGIGLWAYPNPAQGATTLQVSGLGRGPATVRVLDLAGRVVRTRPIAGNGDYPLDLAGLPPGLYVAQLYATVTDGQLLGTCKLLLVP</sequence>
<dbReference type="InterPro" id="IPR026444">
    <property type="entry name" value="Secre_tail"/>
</dbReference>
<evidence type="ECO:0000313" key="3">
    <source>
        <dbReference type="Proteomes" id="UP001501556"/>
    </source>
</evidence>
<organism evidence="2 3">
    <name type="scientific">Hymenobacter antarcticus</name>
    <dbReference type="NCBI Taxonomy" id="486270"/>
    <lineage>
        <taxon>Bacteria</taxon>
        <taxon>Pseudomonadati</taxon>
        <taxon>Bacteroidota</taxon>
        <taxon>Cytophagia</taxon>
        <taxon>Cytophagales</taxon>
        <taxon>Hymenobacteraceae</taxon>
        <taxon>Hymenobacter</taxon>
    </lineage>
</organism>
<proteinExistence type="predicted"/>
<feature type="domain" description="Secretion system C-terminal sorting" evidence="1">
    <location>
        <begin position="101"/>
        <end position="161"/>
    </location>
</feature>
<dbReference type="Proteomes" id="UP001501556">
    <property type="component" value="Unassembled WGS sequence"/>
</dbReference>
<dbReference type="Pfam" id="PF18962">
    <property type="entry name" value="Por_Secre_tail"/>
    <property type="match status" value="1"/>
</dbReference>
<keyword evidence="3" id="KW-1185">Reference proteome</keyword>
<dbReference type="RefSeq" id="WP_345126247.1">
    <property type="nucleotide sequence ID" value="NZ_BAABDI010000029.1"/>
</dbReference>
<evidence type="ECO:0000313" key="2">
    <source>
        <dbReference type="EMBL" id="GAA3986413.1"/>
    </source>
</evidence>
<comment type="caution">
    <text evidence="2">The sequence shown here is derived from an EMBL/GenBank/DDBJ whole genome shotgun (WGS) entry which is preliminary data.</text>
</comment>
<gene>
    <name evidence="2" type="ORF">GCM10022407_34020</name>
</gene>
<name>A0ABP7QQC0_9BACT</name>
<dbReference type="NCBIfam" id="TIGR04183">
    <property type="entry name" value="Por_Secre_tail"/>
    <property type="match status" value="1"/>
</dbReference>
<evidence type="ECO:0000259" key="1">
    <source>
        <dbReference type="Pfam" id="PF18962"/>
    </source>
</evidence>
<dbReference type="EMBL" id="BAABDI010000029">
    <property type="protein sequence ID" value="GAA3986413.1"/>
    <property type="molecule type" value="Genomic_DNA"/>
</dbReference>
<protein>
    <recommendedName>
        <fullName evidence="1">Secretion system C-terminal sorting domain-containing protein</fullName>
    </recommendedName>
</protein>